<proteinExistence type="predicted"/>
<dbReference type="Proteomes" id="UP000242457">
    <property type="component" value="Unassembled WGS sequence"/>
</dbReference>
<dbReference type="PANTHER" id="PTHR22028">
    <property type="entry name" value="SFI1 SPINDLE BODY DOMAIN-CONTAINING PROTEIN-RELATED"/>
    <property type="match status" value="1"/>
</dbReference>
<dbReference type="OrthoDB" id="6256972at2759"/>
<organism evidence="2 3">
    <name type="scientific">Apis cerana cerana</name>
    <name type="common">Oriental honeybee</name>
    <dbReference type="NCBI Taxonomy" id="94128"/>
    <lineage>
        <taxon>Eukaryota</taxon>
        <taxon>Metazoa</taxon>
        <taxon>Ecdysozoa</taxon>
        <taxon>Arthropoda</taxon>
        <taxon>Hexapoda</taxon>
        <taxon>Insecta</taxon>
        <taxon>Pterygota</taxon>
        <taxon>Neoptera</taxon>
        <taxon>Endopterygota</taxon>
        <taxon>Hymenoptera</taxon>
        <taxon>Apocrita</taxon>
        <taxon>Aculeata</taxon>
        <taxon>Apoidea</taxon>
        <taxon>Anthophila</taxon>
        <taxon>Apidae</taxon>
        <taxon>Apis</taxon>
    </lineage>
</organism>
<gene>
    <name evidence="2" type="ORF">APICC_02513</name>
</gene>
<dbReference type="InterPro" id="IPR052270">
    <property type="entry name" value="CACF_protein"/>
</dbReference>
<feature type="coiled-coil region" evidence="1">
    <location>
        <begin position="411"/>
        <end position="476"/>
    </location>
</feature>
<dbReference type="EMBL" id="KZ288245">
    <property type="protein sequence ID" value="PBC31210.1"/>
    <property type="molecule type" value="Genomic_DNA"/>
</dbReference>
<keyword evidence="3" id="KW-1185">Reference proteome</keyword>
<feature type="coiled-coil region" evidence="1">
    <location>
        <begin position="314"/>
        <end position="360"/>
    </location>
</feature>
<sequence length="668" mass="80773">MNEVTNLMDRLMKVNIFHPSEKLQMLKDEEKTFLDPNIIMNERHRILQEKSNSPFNGSVLKEAKKLLIEEEIQQLYIKKQQQVLERELKKFEMELSKSRPKFSNYTCCTKRNFVSSDDEDFWKTARKLKNKIIVEEKRDQINGSNENTDVPITEINDSLLQINDQKNQSARNIKITIKDKINFEIETQRLFLLRKYFDILKCNVVEERRFRDIKTKIEENIVSKLKRKYFDIWRTRTKDAKISGQKQKEEKEIFEEQKIEMFINKIMESQNAIIGNQKISDNSLMIKESNNANKKKRNTYYKHIIVESPAQCRLNAQKQIIEKQKAKLAEQNRIIEELKLKQMQKEISNANKETIDIAKQTFSNCGHNTRRTLIQLMQQNDYINPPERDESLMVPRKRMNPPIFLLRMEARAEARRKRIRLAAEIRKQKLEEQKRMEEASRIEEEQKKKKLQQKALAEAKRLQKEQERNRQREIEKFQRLNNIADEFYRKYLLRRYIMKPFVIVIEELRGNIKKAEDHYREKLIKKVFTTWKIEIENQYKIKIDTVKSIYNTKLILRIFKEWKHEVRELKLKYQVAIDFYDMKLLDNFFKLWQVIAIELKTKTEIKEKLIMNIYENKLKIKYFNTWKKYLTIATNIRESEKRKDELRQLVLKVIPDFDPKQRGVISED</sequence>
<keyword evidence="1" id="KW-0175">Coiled coil</keyword>
<protein>
    <submittedName>
        <fullName evidence="2">Coiled-coil domain-containing protein</fullName>
    </submittedName>
</protein>
<evidence type="ECO:0000313" key="2">
    <source>
        <dbReference type="EMBL" id="PBC31210.1"/>
    </source>
</evidence>
<dbReference type="PANTHER" id="PTHR22028:SF5">
    <property type="entry name" value="COILED-COIL DOMAIN-CONTAINING PROTEIN 191"/>
    <property type="match status" value="1"/>
</dbReference>
<evidence type="ECO:0000313" key="3">
    <source>
        <dbReference type="Proteomes" id="UP000242457"/>
    </source>
</evidence>
<dbReference type="AlphaFoldDB" id="A0A2A3EHL7"/>
<accession>A0A2A3EHL7</accession>
<name>A0A2A3EHL7_APICC</name>
<evidence type="ECO:0000256" key="1">
    <source>
        <dbReference type="SAM" id="Coils"/>
    </source>
</evidence>
<reference evidence="2 3" key="1">
    <citation type="submission" date="2014-07" db="EMBL/GenBank/DDBJ databases">
        <title>Genomic and transcriptomic analysis on Apis cerana provide comprehensive insights into honey bee biology.</title>
        <authorList>
            <person name="Diao Q."/>
            <person name="Sun L."/>
            <person name="Zheng H."/>
            <person name="Zheng H."/>
            <person name="Xu S."/>
            <person name="Wang S."/>
            <person name="Zeng Z."/>
            <person name="Hu F."/>
            <person name="Su S."/>
            <person name="Wu J."/>
        </authorList>
    </citation>
    <scope>NUCLEOTIDE SEQUENCE [LARGE SCALE GENOMIC DNA]</scope>
    <source>
        <tissue evidence="2">Pupae without intestine</tissue>
    </source>
</reference>